<evidence type="ECO:0000256" key="4">
    <source>
        <dbReference type="ARBA" id="ARBA00025779"/>
    </source>
</evidence>
<dbReference type="GO" id="GO:0007021">
    <property type="term" value="P:tubulin complex assembly"/>
    <property type="evidence" value="ECO:0007669"/>
    <property type="project" value="InterPro"/>
</dbReference>
<dbReference type="Pfam" id="PF14560">
    <property type="entry name" value="Ubiquitin_2"/>
    <property type="match status" value="1"/>
</dbReference>
<dbReference type="EMBL" id="DAKRPA010000037">
    <property type="protein sequence ID" value="DBA02053.1"/>
    <property type="molecule type" value="Genomic_DNA"/>
</dbReference>
<dbReference type="PROSITE" id="PS50053">
    <property type="entry name" value="UBIQUITIN_2"/>
    <property type="match status" value="1"/>
</dbReference>
<dbReference type="PANTHER" id="PTHR18916:SF85">
    <property type="entry name" value="TUBULIN-FOLDING COFACTOR B"/>
    <property type="match status" value="1"/>
</dbReference>
<evidence type="ECO:0000313" key="7">
    <source>
        <dbReference type="EMBL" id="DBA02053.1"/>
    </source>
</evidence>
<keyword evidence="8" id="KW-1185">Reference proteome</keyword>
<dbReference type="GO" id="GO:0035371">
    <property type="term" value="C:microtubule plus-end"/>
    <property type="evidence" value="ECO:0007669"/>
    <property type="project" value="TreeGrafter"/>
</dbReference>
<dbReference type="GO" id="GO:0007023">
    <property type="term" value="P:post-chaperonin tubulin folding pathway"/>
    <property type="evidence" value="ECO:0007669"/>
    <property type="project" value="InterPro"/>
</dbReference>
<protein>
    <recommendedName>
        <fullName evidence="9">CAP-Gly domain-containing protein</fullName>
    </recommendedName>
</protein>
<dbReference type="GO" id="GO:0005634">
    <property type="term" value="C:nucleus"/>
    <property type="evidence" value="ECO:0007669"/>
    <property type="project" value="TreeGrafter"/>
</dbReference>
<dbReference type="GO" id="GO:0043014">
    <property type="term" value="F:alpha-tubulin binding"/>
    <property type="evidence" value="ECO:0007669"/>
    <property type="project" value="InterPro"/>
</dbReference>
<comment type="caution">
    <text evidence="7">The sequence shown here is derived from an EMBL/GenBank/DDBJ whole genome shotgun (WGS) entry which is preliminary data.</text>
</comment>
<dbReference type="SUPFAM" id="SSF54236">
    <property type="entry name" value="Ubiquitin-like"/>
    <property type="match status" value="1"/>
</dbReference>
<evidence type="ECO:0000313" key="8">
    <source>
        <dbReference type="Proteomes" id="UP001146120"/>
    </source>
</evidence>
<evidence type="ECO:0000256" key="3">
    <source>
        <dbReference type="ARBA" id="ARBA00023186"/>
    </source>
</evidence>
<dbReference type="Pfam" id="PF01302">
    <property type="entry name" value="CAP_GLY"/>
    <property type="match status" value="1"/>
</dbReference>
<dbReference type="GO" id="GO:0005829">
    <property type="term" value="C:cytosol"/>
    <property type="evidence" value="ECO:0007669"/>
    <property type="project" value="UniProtKB-ARBA"/>
</dbReference>
<keyword evidence="3" id="KW-0143">Chaperone</keyword>
<dbReference type="Gene3D" id="3.10.20.90">
    <property type="entry name" value="Phosphatidylinositol 3-kinase Catalytic Subunit, Chain A, domain 1"/>
    <property type="match status" value="1"/>
</dbReference>
<dbReference type="InterPro" id="IPR045172">
    <property type="entry name" value="TBCB_Ubl"/>
</dbReference>
<name>A0AAV2Z3V3_9STRA</name>
<sequence>MAADMRALRDFVVAKDGHEYDDLPDGIVCLHITHSNLVMQMVDIRLDLHLTIAEVREKVYRHSGTRPDSMQLYLIGADGSKILLNDDSKMLGYYGVRSGMRMHVVDVDPFSMSRGGGLEDVSLVQKYVISEDDYNKREKTVRAYKREQLAKDPNWKPKTMMKAVRPPTDPASIPGPESIANMKIGDRCEVQPGGRRGQVRYLGEVPEIAEGCWVGVQFDEPVGKGTGAVKGEVYFECEPKYGGFIRPHNVTVGDFPVEDPFADDSDEDEL</sequence>
<proteinExistence type="inferred from homology"/>
<dbReference type="PANTHER" id="PTHR18916">
    <property type="entry name" value="DYNACTIN 1-RELATED MICROTUBULE-BINDING"/>
    <property type="match status" value="1"/>
</dbReference>
<reference evidence="7" key="1">
    <citation type="submission" date="2022-11" db="EMBL/GenBank/DDBJ databases">
        <authorList>
            <person name="Morgan W.R."/>
            <person name="Tartar A."/>
        </authorList>
    </citation>
    <scope>NUCLEOTIDE SEQUENCE</scope>
    <source>
        <strain evidence="7">ARSEF 373</strain>
    </source>
</reference>
<organism evidence="7 8">
    <name type="scientific">Lagenidium giganteum</name>
    <dbReference type="NCBI Taxonomy" id="4803"/>
    <lineage>
        <taxon>Eukaryota</taxon>
        <taxon>Sar</taxon>
        <taxon>Stramenopiles</taxon>
        <taxon>Oomycota</taxon>
        <taxon>Peronosporomycetes</taxon>
        <taxon>Pythiales</taxon>
        <taxon>Pythiaceae</taxon>
    </lineage>
</organism>
<comment type="subcellular location">
    <subcellularLocation>
        <location evidence="1">Cytoplasm</location>
    </subcellularLocation>
</comment>
<dbReference type="InterPro" id="IPR000938">
    <property type="entry name" value="CAP-Gly_domain"/>
</dbReference>
<keyword evidence="2" id="KW-0963">Cytoplasm</keyword>
<reference evidence="7" key="2">
    <citation type="journal article" date="2023" name="Microbiol Resour">
        <title>Decontamination and Annotation of the Draft Genome Sequence of the Oomycete Lagenidium giganteum ARSEF 373.</title>
        <authorList>
            <person name="Morgan W.R."/>
            <person name="Tartar A."/>
        </authorList>
    </citation>
    <scope>NUCLEOTIDE SEQUENCE</scope>
    <source>
        <strain evidence="7">ARSEF 373</strain>
    </source>
</reference>
<dbReference type="Gene3D" id="2.30.30.190">
    <property type="entry name" value="CAP Gly-rich-like domain"/>
    <property type="match status" value="1"/>
</dbReference>
<dbReference type="InterPro" id="IPR029071">
    <property type="entry name" value="Ubiquitin-like_domsf"/>
</dbReference>
<evidence type="ECO:0000256" key="1">
    <source>
        <dbReference type="ARBA" id="ARBA00004496"/>
    </source>
</evidence>
<evidence type="ECO:0000256" key="2">
    <source>
        <dbReference type="ARBA" id="ARBA00022490"/>
    </source>
</evidence>
<evidence type="ECO:0000259" key="5">
    <source>
        <dbReference type="PROSITE" id="PS50053"/>
    </source>
</evidence>
<accession>A0AAV2Z3V3</accession>
<dbReference type="FunFam" id="2.30.30.190:FF:000013">
    <property type="entry name" value="Tubulin-folding cofactor B"/>
    <property type="match status" value="1"/>
</dbReference>
<gene>
    <name evidence="7" type="ORF">N0F65_000300</name>
</gene>
<dbReference type="InterPro" id="IPR036859">
    <property type="entry name" value="CAP-Gly_dom_sf"/>
</dbReference>
<dbReference type="PROSITE" id="PS50245">
    <property type="entry name" value="CAP_GLY_2"/>
    <property type="match status" value="1"/>
</dbReference>
<evidence type="ECO:0008006" key="9">
    <source>
        <dbReference type="Google" id="ProtNLM"/>
    </source>
</evidence>
<dbReference type="GO" id="GO:0031122">
    <property type="term" value="P:cytoplasmic microtubule organization"/>
    <property type="evidence" value="ECO:0007669"/>
    <property type="project" value="TreeGrafter"/>
</dbReference>
<evidence type="ECO:0000259" key="6">
    <source>
        <dbReference type="PROSITE" id="PS50245"/>
    </source>
</evidence>
<feature type="domain" description="CAP-Gly" evidence="6">
    <location>
        <begin position="204"/>
        <end position="246"/>
    </location>
</feature>
<dbReference type="GO" id="GO:0051010">
    <property type="term" value="F:microtubule plus-end binding"/>
    <property type="evidence" value="ECO:0007669"/>
    <property type="project" value="TreeGrafter"/>
</dbReference>
<feature type="domain" description="Ubiquitin-like" evidence="5">
    <location>
        <begin position="30"/>
        <end position="105"/>
    </location>
</feature>
<dbReference type="SUPFAM" id="SSF74924">
    <property type="entry name" value="Cap-Gly domain"/>
    <property type="match status" value="1"/>
</dbReference>
<dbReference type="InterPro" id="IPR000626">
    <property type="entry name" value="Ubiquitin-like_dom"/>
</dbReference>
<dbReference type="SMART" id="SM01052">
    <property type="entry name" value="CAP_GLY"/>
    <property type="match status" value="1"/>
</dbReference>
<dbReference type="CDD" id="cd01789">
    <property type="entry name" value="Ubl_TBCB"/>
    <property type="match status" value="1"/>
</dbReference>
<dbReference type="Proteomes" id="UP001146120">
    <property type="component" value="Unassembled WGS sequence"/>
</dbReference>
<dbReference type="AlphaFoldDB" id="A0AAV2Z3V3"/>
<comment type="similarity">
    <text evidence="4">Belongs to the TBCB family.</text>
</comment>